<keyword evidence="3" id="KW-0732">Signal</keyword>
<evidence type="ECO:0000313" key="5">
    <source>
        <dbReference type="Proteomes" id="UP000095003"/>
    </source>
</evidence>
<dbReference type="RefSeq" id="WP_141702894.1">
    <property type="nucleotide sequence ID" value="NZ_DBFYTC010000119.1"/>
</dbReference>
<feature type="transmembrane region" description="Helical" evidence="2">
    <location>
        <begin position="343"/>
        <end position="363"/>
    </location>
</feature>
<feature type="compositionally biased region" description="Polar residues" evidence="1">
    <location>
        <begin position="253"/>
        <end position="268"/>
    </location>
</feature>
<feature type="chain" id="PRO_5009123096" evidence="3">
    <location>
        <begin position="27"/>
        <end position="379"/>
    </location>
</feature>
<comment type="caution">
    <text evidence="4">The sequence shown here is derived from an EMBL/GenBank/DDBJ whole genome shotgun (WGS) entry which is preliminary data.</text>
</comment>
<evidence type="ECO:0000256" key="2">
    <source>
        <dbReference type="SAM" id="Phobius"/>
    </source>
</evidence>
<feature type="compositionally biased region" description="Polar residues" evidence="1">
    <location>
        <begin position="179"/>
        <end position="208"/>
    </location>
</feature>
<name>A0A1E3ARJ5_9FIRM</name>
<dbReference type="Proteomes" id="UP000095003">
    <property type="component" value="Unassembled WGS sequence"/>
</dbReference>
<evidence type="ECO:0000256" key="3">
    <source>
        <dbReference type="SAM" id="SignalP"/>
    </source>
</evidence>
<feature type="region of interest" description="Disordered" evidence="1">
    <location>
        <begin position="253"/>
        <end position="314"/>
    </location>
</feature>
<keyword evidence="2" id="KW-1133">Transmembrane helix</keyword>
<feature type="signal peptide" evidence="3">
    <location>
        <begin position="1"/>
        <end position="26"/>
    </location>
</feature>
<feature type="region of interest" description="Disordered" evidence="1">
    <location>
        <begin position="169"/>
        <end position="208"/>
    </location>
</feature>
<organism evidence="4 5">
    <name type="scientific">Eisenbergiella tayi</name>
    <dbReference type="NCBI Taxonomy" id="1432052"/>
    <lineage>
        <taxon>Bacteria</taxon>
        <taxon>Bacillati</taxon>
        <taxon>Bacillota</taxon>
        <taxon>Clostridia</taxon>
        <taxon>Lachnospirales</taxon>
        <taxon>Lachnospiraceae</taxon>
        <taxon>Eisenbergiella</taxon>
    </lineage>
</organism>
<accession>A0A1E3ARJ5</accession>
<dbReference type="AlphaFoldDB" id="A0A1E3ARJ5"/>
<evidence type="ECO:0000256" key="1">
    <source>
        <dbReference type="SAM" id="MobiDB-lite"/>
    </source>
</evidence>
<reference evidence="4 5" key="1">
    <citation type="submission" date="2016-07" db="EMBL/GenBank/DDBJ databases">
        <title>Characterization of isolates of Eisenbergiella tayi derived from blood cultures, using whole genome sequencing.</title>
        <authorList>
            <person name="Burdz T."/>
            <person name="Wiebe D."/>
            <person name="Huynh C."/>
            <person name="Bernard K."/>
        </authorList>
    </citation>
    <scope>NUCLEOTIDE SEQUENCE [LARGE SCALE GENOMIC DNA]</scope>
    <source>
        <strain evidence="4 5">NML 120489</strain>
    </source>
</reference>
<keyword evidence="2" id="KW-0812">Transmembrane</keyword>
<dbReference type="GeneID" id="93300940"/>
<gene>
    <name evidence="4" type="ORF">BEH84_01952</name>
</gene>
<proteinExistence type="predicted"/>
<keyword evidence="2" id="KW-0472">Membrane</keyword>
<protein>
    <submittedName>
        <fullName evidence="4">Uncharacterized protein</fullName>
    </submittedName>
</protein>
<sequence>MKRLYSMLGLAAGLVLSLAFPQRIYAAQTDTVTLENQGEQVAVSVNMANANKEKITAISMSLNVEVQDGNKEDVSFLFSQALEEAVKDYRYDKDRGVLSIYVASGSSLFDENDNLNLGAVRFQKADSADSLKAEVSVVENSIQTVNKAYGSKIPDIAYEELEPVIVDGKAEEKPGGSQGQPDNSQEQNPGSQDHGNQDSGDNINSGLYDETTQLVNDPKAAEKIPSYIIKDMGNINGLPDLGKNGIFSTTPVKLNSKNGSQTSQSGNKVTIVDPEDGPSSILVSGENTAAGENGQADGTGKAGTGENGNEDGSVSDEILLDKEHGGVQGQKQGSLLTAGSRTMVTAAAAVIAVCIFAGAVILFRKKSMAKNGKRRKTRK</sequence>
<evidence type="ECO:0000313" key="4">
    <source>
        <dbReference type="EMBL" id="ODM11343.1"/>
    </source>
</evidence>
<dbReference type="EMBL" id="MCGI01000002">
    <property type="protein sequence ID" value="ODM11343.1"/>
    <property type="molecule type" value="Genomic_DNA"/>
</dbReference>